<dbReference type="PROSITE" id="PS50005">
    <property type="entry name" value="TPR"/>
    <property type="match status" value="1"/>
</dbReference>
<feature type="region of interest" description="Disordered" evidence="2">
    <location>
        <begin position="70"/>
        <end position="121"/>
    </location>
</feature>
<feature type="compositionally biased region" description="Polar residues" evidence="2">
    <location>
        <begin position="70"/>
        <end position="80"/>
    </location>
</feature>
<comment type="caution">
    <text evidence="4">The sequence shown here is derived from an EMBL/GenBank/DDBJ whole genome shotgun (WGS) entry which is preliminary data.</text>
</comment>
<dbReference type="Gene3D" id="1.25.40.10">
    <property type="entry name" value="Tetratricopeptide repeat domain"/>
    <property type="match status" value="1"/>
</dbReference>
<dbReference type="Gene3D" id="3.40.50.300">
    <property type="entry name" value="P-loop containing nucleotide triphosphate hydrolases"/>
    <property type="match status" value="1"/>
</dbReference>
<dbReference type="EMBL" id="BNJK01000001">
    <property type="protein sequence ID" value="GHO96320.1"/>
    <property type="molecule type" value="Genomic_DNA"/>
</dbReference>
<feature type="repeat" description="TPR" evidence="1">
    <location>
        <begin position="238"/>
        <end position="271"/>
    </location>
</feature>
<dbReference type="InterPro" id="IPR019734">
    <property type="entry name" value="TPR_rpt"/>
</dbReference>
<name>A0A8J3IPW5_9CHLR</name>
<dbReference type="SUPFAM" id="SSF52540">
    <property type="entry name" value="P-loop containing nucleoside triphosphate hydrolases"/>
    <property type="match status" value="1"/>
</dbReference>
<evidence type="ECO:0000313" key="4">
    <source>
        <dbReference type="EMBL" id="GHO96320.1"/>
    </source>
</evidence>
<dbReference type="PANTHER" id="PTHR34301">
    <property type="entry name" value="DNA-BINDING PROTEIN-RELATED"/>
    <property type="match status" value="1"/>
</dbReference>
<dbReference type="GO" id="GO:0005524">
    <property type="term" value="F:ATP binding"/>
    <property type="evidence" value="ECO:0007669"/>
    <property type="project" value="InterPro"/>
</dbReference>
<dbReference type="PANTHER" id="PTHR34301:SF8">
    <property type="entry name" value="ATPASE DOMAIN-CONTAINING PROTEIN"/>
    <property type="match status" value="1"/>
</dbReference>
<feature type="domain" description="ATPase" evidence="3">
    <location>
        <begin position="843"/>
        <end position="1079"/>
    </location>
</feature>
<protein>
    <recommendedName>
        <fullName evidence="3">ATPase domain-containing protein</fullName>
    </recommendedName>
</protein>
<sequence length="1213" mass="138966">MSDIARSIQRYIPLGSGVEISLKNGEKVVGSLEEISVTHLTLKRYSSGIPFSCILDMIATWQPCEQQAQSIAAPDQTGSIQRLEKPGNTSSQGTKKASGQKKKEATKSARGSSNQAAKVTPAQQARFVEGAALLQQARQIINRGKDRESAIPLLREAIDKIEKPEQAIRQLVSLYFQINQHEHIIELLEDYKGLMKSEYRNTILTEAYWQTRRYEETIKPLRWCIKNLDTKASPSKKAYMYQQMGICYMQLDQLEEAKTWFERILEINEAHIGATRNIALCLLKQGKFDEATERLQSLSPDAGVTELLEKIENARTLGMTPQEVAKIFSDVKISNEINTFTDFFLERCSYKGVAPEKVREKSFINNDAFGPEELGNRSGGIRRPQERAEYFLSAAKVLFESKEKPDLDRAYRDLCRSFSSWGDDAVINQKSLETACEWYGEALRVYGGDKTRGNDEGARFTLVRFLYASTGKREEIPMEKEDVPEVAMALEYTLSSHQEPERIFHAITYLIARSQYAAEILLPIMYDSPIILERALQFLQQREQQPVAVNDYGAFTKYWKDLQAERIQINRAIFTHFQSIKKVKLTAISLIEDALKLISEIMPKVSFHLDGERLKQLQKILDHAHHLSRATTFETKERFCNEIEALCQMMLKDIEQGPTILSVEQIYPIVAELQQQTGIRRQEIQINFMPQISLHIPDGMNAPTLLGHSIEVPIFLTNKASCGPADTLELIVKPNPALFELHCKEMRFEGLLRGGESEPICVSLLVTEQAIEAEVFSLSVHVQYRAYTGETCTTEPTDFSIQLGAFQPIRNPYIYAEGAVVKQDKMFYGRDTFIDNVIAAIHASETQSKSFVIYGQMRSGKSSILYHLMERLKPDPNFLIANIGSIGEYRLEDMETKVSIFNQILWVILEKVQAAILAKISRGFSPLQIDLPKNVRDFYDHPTPHRYFIQLLETFLQQATQTPGWQQTKIIVCIDEFQYIYSYIVKGRLSENFMQYWKAILQKNLFSAILVGQDVMPKFIDRFSNEFGVMEKFLVTYLSKEHAELLIEEPIFIDGKTRYRENAVDYILRLTAGNPYYIQILCKRLVEYMNNKRKPFITQAEVKNIQEEMVRGVQRLDTQFDNLITSGDVSADAIPPEDAEAVLKNIAKESRDGFCAREDINCQTKCDLNDVLEDLVMRKVLEKRETFVKHTGQNQYQYKIMVDLYREWLLENA</sequence>
<dbReference type="SMART" id="SM00028">
    <property type="entry name" value="TPR"/>
    <property type="match status" value="1"/>
</dbReference>
<dbReference type="SUPFAM" id="SSF48452">
    <property type="entry name" value="TPR-like"/>
    <property type="match status" value="1"/>
</dbReference>
<keyword evidence="1" id="KW-0802">TPR repeat</keyword>
<reference evidence="4" key="1">
    <citation type="submission" date="2020-10" db="EMBL/GenBank/DDBJ databases">
        <title>Taxonomic study of unclassified bacteria belonging to the class Ktedonobacteria.</title>
        <authorList>
            <person name="Yabe S."/>
            <person name="Wang C.M."/>
            <person name="Zheng Y."/>
            <person name="Sakai Y."/>
            <person name="Cavaletti L."/>
            <person name="Monciardini P."/>
            <person name="Donadio S."/>
        </authorList>
    </citation>
    <scope>NUCLEOTIDE SEQUENCE</scope>
    <source>
        <strain evidence="4">ID150040</strain>
    </source>
</reference>
<feature type="compositionally biased region" description="Polar residues" evidence="2">
    <location>
        <begin position="109"/>
        <end position="121"/>
    </location>
</feature>
<dbReference type="InterPro" id="IPR011990">
    <property type="entry name" value="TPR-like_helical_dom_sf"/>
</dbReference>
<dbReference type="InterPro" id="IPR027417">
    <property type="entry name" value="P-loop_NTPase"/>
</dbReference>
<dbReference type="Pfam" id="PF13181">
    <property type="entry name" value="TPR_8"/>
    <property type="match status" value="1"/>
</dbReference>
<feature type="compositionally biased region" description="Polar residues" evidence="2">
    <location>
        <begin position="87"/>
        <end position="97"/>
    </location>
</feature>
<dbReference type="Proteomes" id="UP000597444">
    <property type="component" value="Unassembled WGS sequence"/>
</dbReference>
<dbReference type="AlphaFoldDB" id="A0A8J3IPW5"/>
<gene>
    <name evidence="4" type="ORF">KSF_063680</name>
</gene>
<evidence type="ECO:0000313" key="5">
    <source>
        <dbReference type="Proteomes" id="UP000597444"/>
    </source>
</evidence>
<evidence type="ECO:0000256" key="2">
    <source>
        <dbReference type="SAM" id="MobiDB-lite"/>
    </source>
</evidence>
<evidence type="ECO:0000259" key="3">
    <source>
        <dbReference type="Pfam" id="PF01637"/>
    </source>
</evidence>
<evidence type="ECO:0000256" key="1">
    <source>
        <dbReference type="PROSITE-ProRule" id="PRU00339"/>
    </source>
</evidence>
<dbReference type="RefSeq" id="WP_220206957.1">
    <property type="nucleotide sequence ID" value="NZ_BNJK01000001.1"/>
</dbReference>
<accession>A0A8J3IPW5</accession>
<organism evidence="4 5">
    <name type="scientific">Reticulibacter mediterranei</name>
    <dbReference type="NCBI Taxonomy" id="2778369"/>
    <lineage>
        <taxon>Bacteria</taxon>
        <taxon>Bacillati</taxon>
        <taxon>Chloroflexota</taxon>
        <taxon>Ktedonobacteria</taxon>
        <taxon>Ktedonobacterales</taxon>
        <taxon>Reticulibacteraceae</taxon>
        <taxon>Reticulibacter</taxon>
    </lineage>
</organism>
<dbReference type="Pfam" id="PF01637">
    <property type="entry name" value="ATPase_2"/>
    <property type="match status" value="1"/>
</dbReference>
<proteinExistence type="predicted"/>
<dbReference type="InterPro" id="IPR011579">
    <property type="entry name" value="ATPase_dom"/>
</dbReference>
<keyword evidence="5" id="KW-1185">Reference proteome</keyword>